<dbReference type="OrthoDB" id="9801773at2"/>
<sequence>MESVIITGGTGLIGTALTQLLLERGYKVIILSRRPENGGNKAVTYAHWNLEAQTIDKDAIQQADYIVHLAGANVGARRWTAARKQEIIDSRTQSSALIYTALQTIPNKVKKVISASATGYYGDFTGHVFTETDPPATDYLGSTTQAWEQSIAKVTTLGKKLVILRTGIVLSREGGALKEFYKPLRFGFATILGSGDQFISWIHIHDLVRLYFSAIVNDKLEGIYNAVSPHPVSNRELILSMARIAKGRSFMTTYVPTAVLKLALGEMSVEVLKSMQASPAKIQQTGFQFSYPTIDEAMEQLFSQ</sequence>
<reference evidence="4 5" key="1">
    <citation type="submission" date="2019-06" db="EMBL/GenBank/DDBJ databases">
        <title>Sorghum-associated microbial communities from plants grown in Nebraska, USA.</title>
        <authorList>
            <person name="Schachtman D."/>
        </authorList>
    </citation>
    <scope>NUCLEOTIDE SEQUENCE [LARGE SCALE GENOMIC DNA]</scope>
    <source>
        <strain evidence="4 5">1209</strain>
    </source>
</reference>
<proteinExistence type="inferred from homology"/>
<dbReference type="InterPro" id="IPR010099">
    <property type="entry name" value="SDR39U1"/>
</dbReference>
<evidence type="ECO:0000313" key="4">
    <source>
        <dbReference type="EMBL" id="TWF45476.1"/>
    </source>
</evidence>
<keyword evidence="5" id="KW-1185">Reference proteome</keyword>
<evidence type="ECO:0000259" key="3">
    <source>
        <dbReference type="Pfam" id="PF08338"/>
    </source>
</evidence>
<name>A0A561Q568_9BACT</name>
<dbReference type="NCBIfam" id="TIGR01777">
    <property type="entry name" value="yfcH"/>
    <property type="match status" value="1"/>
</dbReference>
<evidence type="ECO:0000259" key="2">
    <source>
        <dbReference type="Pfam" id="PF01370"/>
    </source>
</evidence>
<evidence type="ECO:0008006" key="6">
    <source>
        <dbReference type="Google" id="ProtNLM"/>
    </source>
</evidence>
<comment type="caution">
    <text evidence="4">The sequence shown here is derived from an EMBL/GenBank/DDBJ whole genome shotgun (WGS) entry which is preliminary data.</text>
</comment>
<dbReference type="Gene3D" id="3.40.50.720">
    <property type="entry name" value="NAD(P)-binding Rossmann-like Domain"/>
    <property type="match status" value="1"/>
</dbReference>
<protein>
    <recommendedName>
        <fullName evidence="6">TIGR01777 family protein</fullName>
    </recommendedName>
</protein>
<dbReference type="Pfam" id="PF01370">
    <property type="entry name" value="Epimerase"/>
    <property type="match status" value="1"/>
</dbReference>
<dbReference type="RefSeq" id="WP_145664471.1">
    <property type="nucleotide sequence ID" value="NZ_VIWO01000001.1"/>
</dbReference>
<feature type="domain" description="NAD-dependent epimerase/dehydratase" evidence="2">
    <location>
        <begin position="4"/>
        <end position="225"/>
    </location>
</feature>
<dbReference type="InterPro" id="IPR036291">
    <property type="entry name" value="NAD(P)-bd_dom_sf"/>
</dbReference>
<organism evidence="4 5">
    <name type="scientific">Chitinophaga polysaccharea</name>
    <dbReference type="NCBI Taxonomy" id="1293035"/>
    <lineage>
        <taxon>Bacteria</taxon>
        <taxon>Pseudomonadati</taxon>
        <taxon>Bacteroidota</taxon>
        <taxon>Chitinophagia</taxon>
        <taxon>Chitinophagales</taxon>
        <taxon>Chitinophagaceae</taxon>
        <taxon>Chitinophaga</taxon>
    </lineage>
</organism>
<accession>A0A561Q568</accession>
<dbReference type="PANTHER" id="PTHR11092:SF0">
    <property type="entry name" value="EPIMERASE FAMILY PROTEIN SDR39U1"/>
    <property type="match status" value="1"/>
</dbReference>
<dbReference type="InterPro" id="IPR013549">
    <property type="entry name" value="DUF1731"/>
</dbReference>
<feature type="domain" description="DUF1731" evidence="3">
    <location>
        <begin position="255"/>
        <end position="301"/>
    </location>
</feature>
<dbReference type="AlphaFoldDB" id="A0A561Q568"/>
<evidence type="ECO:0000256" key="1">
    <source>
        <dbReference type="ARBA" id="ARBA00009353"/>
    </source>
</evidence>
<evidence type="ECO:0000313" key="5">
    <source>
        <dbReference type="Proteomes" id="UP000320811"/>
    </source>
</evidence>
<gene>
    <name evidence="4" type="ORF">FHW36_1011407</name>
</gene>
<dbReference type="SUPFAM" id="SSF51735">
    <property type="entry name" value="NAD(P)-binding Rossmann-fold domains"/>
    <property type="match status" value="1"/>
</dbReference>
<dbReference type="Proteomes" id="UP000320811">
    <property type="component" value="Unassembled WGS sequence"/>
</dbReference>
<dbReference type="Pfam" id="PF08338">
    <property type="entry name" value="DUF1731"/>
    <property type="match status" value="1"/>
</dbReference>
<dbReference type="InterPro" id="IPR001509">
    <property type="entry name" value="Epimerase_deHydtase"/>
</dbReference>
<comment type="similarity">
    <text evidence="1">Belongs to the NAD(P)-dependent epimerase/dehydratase family. SDR39U1 subfamily.</text>
</comment>
<dbReference type="PANTHER" id="PTHR11092">
    <property type="entry name" value="SUGAR NUCLEOTIDE EPIMERASE RELATED"/>
    <property type="match status" value="1"/>
</dbReference>
<dbReference type="EMBL" id="VIWO01000001">
    <property type="protein sequence ID" value="TWF45476.1"/>
    <property type="molecule type" value="Genomic_DNA"/>
</dbReference>